<sequence length="854" mass="90875">MCVLRTHSAGASNGPLPLYRKLENKLEGRNGERAIVPSVNESEVQHDIVMYWTEIFQGDVDINLVLKGSNSRTERIRLQQNTRKPGFWNTARAKAMVYRVMIKPVPGLNSVAVSSSGTLPNFKKVLVVNNDNVVYEFPFNQPSKRTLLNRPMNQAVEAALARGNGLCVNPVNSDLPPPLVTRLVLRYNCGTLDTFFTITQTKNLQHIASGLFVAGDMTGLGTTNQGIDTAEYQLSQVQSVRLGVQSQPVRLGVQSQPVRLGVQSQPVRLGVQSQPVRPGGQSQPLSTDKQSPLSFLHDDIGGDGKLASSNHGDHSALDGLDGRKLANNDDDSRLVGTGGDSHYKLARPAGGEVIRNRYSKKPARTGDSGKIRPSSIFGDVGGDSRPSSIGDDGDVINRKPASLGVGSRPNSIGDDGDVINRKPASLGVGSRPSSIGDDGDVVNRKPASVGVGGGRPSIFKSQQDDGELGDMNDYGKLVTTGNIGNKKKIFGGEDIAMDTLHGTSRLSNLHKVFPNQKMSSGRYQGLRSHPQSIVAHALSNDNDKRSGITLKSMQTLEHVKLSLKPSSNLKFQLTSDLKKTANDTGPQTGNTFPVNVRDLIGILPYHASNDTKLSGRHNDEQFKRQNVLHGKMELDRRALVPDRKSYLQESETGLCIGFHNMQVELMPCESIPSSVQFYGKPKSKPPAVPATQNPPASAVSPCGSTCPSTCAPSCAQSCCSTGTSYTQPNSGSCGSGCSSSCYPSCTSSCCDTGYQGSQGTSSSSPSSCPGSCSSAQACPSSQCPQSCCSGQGGSSMSQNQGGYSMSQNQGGYSMPQNQGGYSMSHNQGSSTTQKQQCPSGCKKHCRPSCPFSCC</sequence>
<feature type="compositionally biased region" description="Basic and acidic residues" evidence="1">
    <location>
        <begin position="311"/>
        <end position="326"/>
    </location>
</feature>
<feature type="region of interest" description="Disordered" evidence="1">
    <location>
        <begin position="447"/>
        <end position="466"/>
    </location>
</feature>
<evidence type="ECO:0000256" key="1">
    <source>
        <dbReference type="SAM" id="MobiDB-lite"/>
    </source>
</evidence>
<proteinExistence type="predicted"/>
<feature type="region of interest" description="Disordered" evidence="1">
    <location>
        <begin position="799"/>
        <end position="843"/>
    </location>
</feature>
<dbReference type="AlphaFoldDB" id="A0A7D9E0E0"/>
<feature type="compositionally biased region" description="Polar residues" evidence="1">
    <location>
        <begin position="814"/>
        <end position="838"/>
    </location>
</feature>
<feature type="compositionally biased region" description="Low complexity" evidence="1">
    <location>
        <begin position="799"/>
        <end position="813"/>
    </location>
</feature>
<organism evidence="2 3">
    <name type="scientific">Paramuricea clavata</name>
    <name type="common">Red gorgonian</name>
    <name type="synonym">Violescent sea-whip</name>
    <dbReference type="NCBI Taxonomy" id="317549"/>
    <lineage>
        <taxon>Eukaryota</taxon>
        <taxon>Metazoa</taxon>
        <taxon>Cnidaria</taxon>
        <taxon>Anthozoa</taxon>
        <taxon>Octocorallia</taxon>
        <taxon>Malacalcyonacea</taxon>
        <taxon>Plexauridae</taxon>
        <taxon>Paramuricea</taxon>
    </lineage>
</organism>
<feature type="region of interest" description="Disordered" evidence="1">
    <location>
        <begin position="272"/>
        <end position="326"/>
    </location>
</feature>
<feature type="compositionally biased region" description="Polar residues" evidence="1">
    <location>
        <begin position="272"/>
        <end position="293"/>
    </location>
</feature>
<accession>A0A7D9E0E0</accession>
<protein>
    <submittedName>
        <fullName evidence="2">Uncharacterized protein</fullName>
    </submittedName>
</protein>
<reference evidence="2" key="1">
    <citation type="submission" date="2020-04" db="EMBL/GenBank/DDBJ databases">
        <authorList>
            <person name="Alioto T."/>
            <person name="Alioto T."/>
            <person name="Gomez Garrido J."/>
        </authorList>
    </citation>
    <scope>NUCLEOTIDE SEQUENCE</scope>
    <source>
        <strain evidence="2">A484AB</strain>
    </source>
</reference>
<name>A0A7D9E0E0_PARCT</name>
<feature type="region of interest" description="Disordered" evidence="1">
    <location>
        <begin position="360"/>
        <end position="442"/>
    </location>
</feature>
<comment type="caution">
    <text evidence="2">The sequence shown here is derived from an EMBL/GenBank/DDBJ whole genome shotgun (WGS) entry which is preliminary data.</text>
</comment>
<keyword evidence="3" id="KW-1185">Reference proteome</keyword>
<gene>
    <name evidence="2" type="ORF">PACLA_8A059143</name>
</gene>
<evidence type="ECO:0000313" key="2">
    <source>
        <dbReference type="EMBL" id="CAB3998638.1"/>
    </source>
</evidence>
<evidence type="ECO:0000313" key="3">
    <source>
        <dbReference type="Proteomes" id="UP001152795"/>
    </source>
</evidence>
<dbReference type="EMBL" id="CACRXK020003403">
    <property type="protein sequence ID" value="CAB3998638.1"/>
    <property type="molecule type" value="Genomic_DNA"/>
</dbReference>
<dbReference type="Proteomes" id="UP001152795">
    <property type="component" value="Unassembled WGS sequence"/>
</dbReference>
<dbReference type="OrthoDB" id="10679937at2759"/>